<dbReference type="PROSITE" id="PS00643">
    <property type="entry name" value="COMPLEX1_75K_3"/>
    <property type="match status" value="1"/>
</dbReference>
<evidence type="ECO:0000256" key="8">
    <source>
        <dbReference type="ARBA" id="ARBA00022967"/>
    </source>
</evidence>
<evidence type="ECO:0000256" key="7">
    <source>
        <dbReference type="ARBA" id="ARBA00022723"/>
    </source>
</evidence>
<dbReference type="RefSeq" id="WP_025604887.1">
    <property type="nucleotide sequence ID" value="NZ_CP021235.1"/>
</dbReference>
<evidence type="ECO:0000256" key="15">
    <source>
        <dbReference type="ARBA" id="ARBA00032783"/>
    </source>
</evidence>
<evidence type="ECO:0000256" key="6">
    <source>
        <dbReference type="ARBA" id="ARBA00022719"/>
    </source>
</evidence>
<dbReference type="InterPro" id="IPR001041">
    <property type="entry name" value="2Fe-2S_ferredoxin-type"/>
</dbReference>
<dbReference type="NCBIfam" id="TIGR01973">
    <property type="entry name" value="NuoG"/>
    <property type="match status" value="1"/>
</dbReference>
<evidence type="ECO:0000313" key="24">
    <source>
        <dbReference type="Proteomes" id="UP000266292"/>
    </source>
</evidence>
<feature type="domain" description="4Fe-4S Mo/W bis-MGD-type" evidence="21">
    <location>
        <begin position="221"/>
        <end position="277"/>
    </location>
</feature>
<feature type="compositionally biased region" description="Polar residues" evidence="19">
    <location>
        <begin position="729"/>
        <end position="738"/>
    </location>
</feature>
<dbReference type="PROSITE" id="PS51085">
    <property type="entry name" value="2FE2S_FER_2"/>
    <property type="match status" value="1"/>
</dbReference>
<evidence type="ECO:0000259" key="22">
    <source>
        <dbReference type="PROSITE" id="PS51839"/>
    </source>
</evidence>
<keyword evidence="8" id="KW-1278">Translocase</keyword>
<evidence type="ECO:0000256" key="9">
    <source>
        <dbReference type="ARBA" id="ARBA00023004"/>
    </source>
</evidence>
<dbReference type="InterPro" id="IPR050123">
    <property type="entry name" value="Prok_molybdopt-oxidoreductase"/>
</dbReference>
<name>A0A1X9YPC9_9BACT</name>
<dbReference type="SUPFAM" id="SSF54292">
    <property type="entry name" value="2Fe-2S ferredoxin-like"/>
    <property type="match status" value="1"/>
</dbReference>
<evidence type="ECO:0000256" key="18">
    <source>
        <dbReference type="RuleBase" id="RU004523"/>
    </source>
</evidence>
<dbReference type="Pfam" id="PF04879">
    <property type="entry name" value="Molybdop_Fe4S4"/>
    <property type="match status" value="1"/>
</dbReference>
<dbReference type="PANTHER" id="PTHR43105">
    <property type="entry name" value="RESPIRATORY NITRATE REDUCTASE"/>
    <property type="match status" value="1"/>
</dbReference>
<dbReference type="PROSITE" id="PS00641">
    <property type="entry name" value="COMPLEX1_75K_1"/>
    <property type="match status" value="1"/>
</dbReference>
<keyword evidence="11" id="KW-0520">NAD</keyword>
<dbReference type="Proteomes" id="UP000266292">
    <property type="component" value="Chromosome"/>
</dbReference>
<evidence type="ECO:0000259" key="21">
    <source>
        <dbReference type="PROSITE" id="PS51669"/>
    </source>
</evidence>
<keyword evidence="7" id="KW-0479">Metal-binding</keyword>
<dbReference type="GO" id="GO:0046872">
    <property type="term" value="F:metal ion binding"/>
    <property type="evidence" value="ECO:0007669"/>
    <property type="project" value="UniProtKB-KW"/>
</dbReference>
<dbReference type="GO" id="GO:0008137">
    <property type="term" value="F:NADH dehydrogenase (ubiquinone) activity"/>
    <property type="evidence" value="ECO:0007669"/>
    <property type="project" value="InterPro"/>
</dbReference>
<evidence type="ECO:0000256" key="3">
    <source>
        <dbReference type="ARBA" id="ARBA00019902"/>
    </source>
</evidence>
<dbReference type="SUPFAM" id="SSF50692">
    <property type="entry name" value="ADC-like"/>
    <property type="match status" value="1"/>
</dbReference>
<evidence type="ECO:0000313" key="23">
    <source>
        <dbReference type="EMBL" id="ARS34712.1"/>
    </source>
</evidence>
<comment type="cofactor">
    <cofactor evidence="1">
        <name>[4Fe-4S] cluster</name>
        <dbReference type="ChEBI" id="CHEBI:49883"/>
    </cofactor>
</comment>
<comment type="similarity">
    <text evidence="2 18">Belongs to the complex I 75 kDa subunit family.</text>
</comment>
<evidence type="ECO:0000256" key="11">
    <source>
        <dbReference type="ARBA" id="ARBA00023027"/>
    </source>
</evidence>
<dbReference type="GO" id="GO:0016020">
    <property type="term" value="C:membrane"/>
    <property type="evidence" value="ECO:0007669"/>
    <property type="project" value="InterPro"/>
</dbReference>
<dbReference type="InterPro" id="IPR000283">
    <property type="entry name" value="NADH_UbQ_OxRdtase_75kDa_su_CS"/>
</dbReference>
<dbReference type="SMART" id="SM00926">
    <property type="entry name" value="Molybdop_Fe4S4"/>
    <property type="match status" value="1"/>
</dbReference>
<dbReference type="Pfam" id="PF10588">
    <property type="entry name" value="NADH-G_4Fe-4S_3"/>
    <property type="match status" value="1"/>
</dbReference>
<dbReference type="Pfam" id="PF22117">
    <property type="entry name" value="Fer4_Nqo3"/>
    <property type="match status" value="1"/>
</dbReference>
<dbReference type="EMBL" id="CP021235">
    <property type="protein sequence ID" value="ARS34712.1"/>
    <property type="molecule type" value="Genomic_DNA"/>
</dbReference>
<dbReference type="InterPro" id="IPR010228">
    <property type="entry name" value="NADH_UbQ_OxRdtase_Gsu"/>
</dbReference>
<comment type="catalytic activity">
    <reaction evidence="17">
        <text>a quinone + NADH + 5 H(+)(in) = a quinol + NAD(+) + 4 H(+)(out)</text>
        <dbReference type="Rhea" id="RHEA:57888"/>
        <dbReference type="ChEBI" id="CHEBI:15378"/>
        <dbReference type="ChEBI" id="CHEBI:24646"/>
        <dbReference type="ChEBI" id="CHEBI:57540"/>
        <dbReference type="ChEBI" id="CHEBI:57945"/>
        <dbReference type="ChEBI" id="CHEBI:132124"/>
    </reaction>
</comment>
<evidence type="ECO:0000256" key="13">
    <source>
        <dbReference type="ARBA" id="ARBA00026021"/>
    </source>
</evidence>
<sequence length="909" mass="99831">MATIYIDNKPYEVTAGKNLLEACLSLGLDLPYFCYHPAMGSIGACRQCAVKMYRDDNDTTGKLFMSCMEQVRDGMRVSIADLEAREFRAHVIGWLMTNHPHDCAVCDEGGACHLQDMTVMTGHNYRAYRFDKRTYINQYLGPFLNHEMNRCIQCYRCVRYYKDYAGGKDLDVFAAHNHLYFGRAEDGVLESEFSGNLAEVCPTGVFTDKTLKQHYTRKWDLTMAPSVCHHCSLGCNTIAGERYGTLRNITNRYNGEVNGYFLCDRGRFGYEFVNSAARIRKPLVRSQLPEATDKYTALKAAASAIKTGRVIGIGSPRASVESNYVLKKLVGEGNFHHGASDTDYDLANLTLQLLQDGAARTLSLREVEKADAVFILGEDLTNTAPLLALAVRQSARQKPILEEVAKAKIPVWQDAAVRELVQAEQGPLFIAHYTPTKLDELATRTYAAAPDAIARFGFAVAHLIHPDAPEVEGLSEAEEELAQQIAEALTEASKPLIVSGTSCGNERVLKAASNIATALVSRGKAAGISLVVPECNSMGLAMLGGHKLESAFEAVLHGYADTVIILENDLYRRADASTVTDFLNSCRQIIVLDHLHSATTEKADILLPAAPFSEADGTLVNNEGRAQRFFQVHPTAEEIQEGWHWLAELGTIIADEQISNWQGYDDIIKAISEEVPALRGLHKTAPPSDFRIAGQRIPRAPHRFSGRTSMHAGNHVSEPKPPEDPDSPLSYTMEGTRSQPPSAMIPFFWAPGWNSVQATNKYQQEVGGHLKGGDPGTRLLEPTGAASYSTAVPQKFMPLEGHLYMLPLHHTFGSEEMSNHAPAITERIPDPYVAVNAADAARLKLSEGDLLGFTIEGTSYRLPIKTSHTIPSGTAGLPNGLPGVSFSALPAWAILNRNIQWKQQPQTIF</sequence>
<keyword evidence="12" id="KW-0830">Ubiquinone</keyword>
<dbReference type="Gene3D" id="3.10.20.740">
    <property type="match status" value="1"/>
</dbReference>
<dbReference type="InterPro" id="IPR019574">
    <property type="entry name" value="NADH_UbQ_OxRdtase_Gsu_4Fe4S-bd"/>
</dbReference>
<dbReference type="GO" id="GO:0051537">
    <property type="term" value="F:2 iron, 2 sulfur cluster binding"/>
    <property type="evidence" value="ECO:0007669"/>
    <property type="project" value="UniProtKB-KW"/>
</dbReference>
<evidence type="ECO:0000256" key="19">
    <source>
        <dbReference type="SAM" id="MobiDB-lite"/>
    </source>
</evidence>
<dbReference type="SMART" id="SM00929">
    <property type="entry name" value="NADH-G_4Fe-4S_3"/>
    <property type="match status" value="1"/>
</dbReference>
<dbReference type="GO" id="GO:0003954">
    <property type="term" value="F:NADH dehydrogenase activity"/>
    <property type="evidence" value="ECO:0007669"/>
    <property type="project" value="TreeGrafter"/>
</dbReference>
<dbReference type="FunFam" id="3.10.20.740:FF:000002">
    <property type="entry name" value="NADH-quinone oxidoreductase"/>
    <property type="match status" value="1"/>
</dbReference>
<dbReference type="GO" id="GO:0042773">
    <property type="term" value="P:ATP synthesis coupled electron transport"/>
    <property type="evidence" value="ECO:0007669"/>
    <property type="project" value="InterPro"/>
</dbReference>
<keyword evidence="24" id="KW-1185">Reference proteome</keyword>
<dbReference type="CDD" id="cd00207">
    <property type="entry name" value="fer2"/>
    <property type="match status" value="1"/>
</dbReference>
<evidence type="ECO:0000256" key="12">
    <source>
        <dbReference type="ARBA" id="ARBA00023075"/>
    </source>
</evidence>
<accession>A0A1X9YPC9</accession>
<keyword evidence="6" id="KW-0874">Quinone</keyword>
<dbReference type="Gene3D" id="3.30.200.210">
    <property type="match status" value="1"/>
</dbReference>
<dbReference type="SUPFAM" id="SSF54862">
    <property type="entry name" value="4Fe-4S ferredoxins"/>
    <property type="match status" value="1"/>
</dbReference>
<dbReference type="Gene3D" id="3.40.50.740">
    <property type="match status" value="1"/>
</dbReference>
<reference evidence="24" key="1">
    <citation type="submission" date="2017-05" db="EMBL/GenBank/DDBJ databases">
        <authorList>
            <person name="Ray J."/>
            <person name="Price M."/>
            <person name="Deutschbauer A."/>
        </authorList>
    </citation>
    <scope>NUCLEOTIDE SEQUENCE [LARGE SCALE GENOMIC DNA]</scope>
    <source>
        <strain evidence="24">DSM 19842</strain>
    </source>
</reference>
<dbReference type="PROSITE" id="PS51839">
    <property type="entry name" value="4FE4S_HC3"/>
    <property type="match status" value="1"/>
</dbReference>
<dbReference type="InterPro" id="IPR006656">
    <property type="entry name" value="Mopterin_OxRdtase"/>
</dbReference>
<keyword evidence="9" id="KW-0408">Iron</keyword>
<proteinExistence type="inferred from homology"/>
<evidence type="ECO:0000256" key="4">
    <source>
        <dbReference type="ARBA" id="ARBA00022485"/>
    </source>
</evidence>
<dbReference type="AlphaFoldDB" id="A0A1X9YPC9"/>
<dbReference type="InterPro" id="IPR006963">
    <property type="entry name" value="Mopterin_OxRdtase_4Fe-4S_dom"/>
</dbReference>
<keyword evidence="5" id="KW-0001">2Fe-2S</keyword>
<keyword evidence="4" id="KW-0004">4Fe-4S</keyword>
<keyword evidence="10" id="KW-0411">Iron-sulfur</keyword>
<evidence type="ECO:0000256" key="1">
    <source>
        <dbReference type="ARBA" id="ARBA00001966"/>
    </source>
</evidence>
<dbReference type="PROSITE" id="PS51669">
    <property type="entry name" value="4FE4S_MOW_BIS_MGD"/>
    <property type="match status" value="1"/>
</dbReference>
<dbReference type="InterPro" id="IPR054351">
    <property type="entry name" value="NADH_UbQ_OxRdtase_ferredoxin"/>
</dbReference>
<gene>
    <name evidence="23" type="ORF">CA264_04245</name>
</gene>
<dbReference type="CDD" id="cd02771">
    <property type="entry name" value="MopB_NDH-1_NuoG2-N7"/>
    <property type="match status" value="1"/>
</dbReference>
<comment type="subunit">
    <text evidence="13">Composed of 13 different subunits. Subunits NuoCD, E, F, and G constitute the peripheral sector of the complex.</text>
</comment>
<evidence type="ECO:0000256" key="16">
    <source>
        <dbReference type="ARBA" id="ARBA00034078"/>
    </source>
</evidence>
<dbReference type="OrthoDB" id="9805142at2"/>
<dbReference type="InterPro" id="IPR009010">
    <property type="entry name" value="Asp_de-COase-like_dom_sf"/>
</dbReference>
<evidence type="ECO:0000256" key="2">
    <source>
        <dbReference type="ARBA" id="ARBA00005404"/>
    </source>
</evidence>
<dbReference type="GO" id="GO:0051539">
    <property type="term" value="F:4 iron, 4 sulfur cluster binding"/>
    <property type="evidence" value="ECO:0007669"/>
    <property type="project" value="UniProtKB-KW"/>
</dbReference>
<comment type="cofactor">
    <cofactor evidence="16">
        <name>[2Fe-2S] cluster</name>
        <dbReference type="ChEBI" id="CHEBI:190135"/>
    </cofactor>
</comment>
<dbReference type="KEGG" id="pact:CA264_04245"/>
<organism evidence="23 24">
    <name type="scientific">Pontibacter actiniarum</name>
    <dbReference type="NCBI Taxonomy" id="323450"/>
    <lineage>
        <taxon>Bacteria</taxon>
        <taxon>Pseudomonadati</taxon>
        <taxon>Bacteroidota</taxon>
        <taxon>Cytophagia</taxon>
        <taxon>Cytophagales</taxon>
        <taxon>Hymenobacteraceae</taxon>
        <taxon>Pontibacter</taxon>
    </lineage>
</organism>
<evidence type="ECO:0000259" key="20">
    <source>
        <dbReference type="PROSITE" id="PS51085"/>
    </source>
</evidence>
<dbReference type="STRING" id="709015.GCA_000472485_00843"/>
<feature type="domain" description="4Fe-4S His(Cys)3-ligated-type" evidence="22">
    <location>
        <begin position="83"/>
        <end position="122"/>
    </location>
</feature>
<dbReference type="PANTHER" id="PTHR43105:SF10">
    <property type="entry name" value="NADH-QUINONE OXIDOREDUCTASE SUBUNIT G"/>
    <property type="match status" value="1"/>
</dbReference>
<dbReference type="CDD" id="cd02788">
    <property type="entry name" value="MopB_CT_NDH-1_NuoG2-N7"/>
    <property type="match status" value="1"/>
</dbReference>
<evidence type="ECO:0000256" key="10">
    <source>
        <dbReference type="ARBA" id="ARBA00023014"/>
    </source>
</evidence>
<dbReference type="Pfam" id="PF00384">
    <property type="entry name" value="Molybdopterin"/>
    <property type="match status" value="2"/>
</dbReference>
<dbReference type="SUPFAM" id="SSF53706">
    <property type="entry name" value="Formate dehydrogenase/DMSO reductase, domains 1-3"/>
    <property type="match status" value="1"/>
</dbReference>
<protein>
    <recommendedName>
        <fullName evidence="3">NADH-quinone oxidoreductase subunit G</fullName>
    </recommendedName>
    <alternativeName>
        <fullName evidence="14">NADH dehydrogenase I subunit G</fullName>
    </alternativeName>
    <alternativeName>
        <fullName evidence="15">NDH-1 subunit G</fullName>
    </alternativeName>
</protein>
<evidence type="ECO:0000256" key="14">
    <source>
        <dbReference type="ARBA" id="ARBA00031577"/>
    </source>
</evidence>
<evidence type="ECO:0000256" key="17">
    <source>
        <dbReference type="ARBA" id="ARBA00047712"/>
    </source>
</evidence>
<feature type="domain" description="2Fe-2S ferredoxin-type" evidence="20">
    <location>
        <begin position="1"/>
        <end position="83"/>
    </location>
</feature>
<dbReference type="Gene3D" id="2.40.40.20">
    <property type="match status" value="1"/>
</dbReference>
<dbReference type="Pfam" id="PF13510">
    <property type="entry name" value="Fer2_4"/>
    <property type="match status" value="1"/>
</dbReference>
<dbReference type="GO" id="GO:0048038">
    <property type="term" value="F:quinone binding"/>
    <property type="evidence" value="ECO:0007669"/>
    <property type="project" value="UniProtKB-KW"/>
</dbReference>
<dbReference type="InterPro" id="IPR036010">
    <property type="entry name" value="2Fe-2S_ferredoxin-like_sf"/>
</dbReference>
<evidence type="ECO:0000256" key="5">
    <source>
        <dbReference type="ARBA" id="ARBA00022714"/>
    </source>
</evidence>
<feature type="region of interest" description="Disordered" evidence="19">
    <location>
        <begin position="701"/>
        <end position="738"/>
    </location>
</feature>